<protein>
    <submittedName>
        <fullName evidence="4">TetR/AcrR family transcriptional regulator</fullName>
    </submittedName>
</protein>
<reference evidence="4" key="2">
    <citation type="journal article" date="2022" name="BMC Genomics">
        <title>Comparative genome analysis of mycobacteria focusing on tRNA and non-coding RNA.</title>
        <authorList>
            <person name="Behra P.R.K."/>
            <person name="Pettersson B.M.F."/>
            <person name="Ramesh M."/>
            <person name="Das S."/>
            <person name="Dasgupta S."/>
            <person name="Kirsebom L.A."/>
        </authorList>
    </citation>
    <scope>NUCLEOTIDE SEQUENCE</scope>
    <source>
        <strain evidence="4">DSM 44615</strain>
    </source>
</reference>
<dbReference type="Pfam" id="PF00440">
    <property type="entry name" value="TetR_N"/>
    <property type="match status" value="1"/>
</dbReference>
<feature type="domain" description="HTH tetR-type" evidence="3">
    <location>
        <begin position="19"/>
        <end position="79"/>
    </location>
</feature>
<keyword evidence="5" id="KW-1185">Reference proteome</keyword>
<dbReference type="PROSITE" id="PS50977">
    <property type="entry name" value="HTH_TETR_2"/>
    <property type="match status" value="1"/>
</dbReference>
<dbReference type="Gene3D" id="1.10.10.60">
    <property type="entry name" value="Homeodomain-like"/>
    <property type="match status" value="1"/>
</dbReference>
<feature type="DNA-binding region" description="H-T-H motif" evidence="2">
    <location>
        <begin position="42"/>
        <end position="61"/>
    </location>
</feature>
<dbReference type="InterPro" id="IPR023772">
    <property type="entry name" value="DNA-bd_HTH_TetR-type_CS"/>
</dbReference>
<sequence>MVGTADAAPRRRHGSRRDPAIDAAVLATTRQLLIARGYAATTIDLIAATAGVSRPAVYRRWSSKAELVHEALFPDLGPERPEDDFAAEIVRLCRGAMRMYGDAAVREGIPGLLNDLRADRKSRRVLSDRLETAARGELAERIDQAVRTGVARDAVGADTVMDVIAGGAWYAVCVRRVRDVETAARELAELVLRGVLIPGQG</sequence>
<evidence type="ECO:0000256" key="1">
    <source>
        <dbReference type="ARBA" id="ARBA00023125"/>
    </source>
</evidence>
<dbReference type="GO" id="GO:0000976">
    <property type="term" value="F:transcription cis-regulatory region binding"/>
    <property type="evidence" value="ECO:0007669"/>
    <property type="project" value="TreeGrafter"/>
</dbReference>
<dbReference type="SUPFAM" id="SSF46689">
    <property type="entry name" value="Homeodomain-like"/>
    <property type="match status" value="1"/>
</dbReference>
<reference evidence="4" key="1">
    <citation type="submission" date="2020-07" db="EMBL/GenBank/DDBJ databases">
        <authorList>
            <person name="Pettersson B.M.F."/>
            <person name="Behra P.R.K."/>
            <person name="Ramesh M."/>
            <person name="Das S."/>
            <person name="Dasgupta S."/>
            <person name="Kirsebom L.A."/>
        </authorList>
    </citation>
    <scope>NUCLEOTIDE SEQUENCE</scope>
    <source>
        <strain evidence="4">DSM 44615</strain>
    </source>
</reference>
<dbReference type="PRINTS" id="PR00455">
    <property type="entry name" value="HTHTETR"/>
</dbReference>
<proteinExistence type="predicted"/>
<gene>
    <name evidence="4" type="ORF">H7I41_22505</name>
</gene>
<name>A0A9X3BXJ4_9MYCO</name>
<evidence type="ECO:0000259" key="3">
    <source>
        <dbReference type="PROSITE" id="PS50977"/>
    </source>
</evidence>
<dbReference type="AlphaFoldDB" id="A0A9X3BXJ4"/>
<dbReference type="SUPFAM" id="SSF48498">
    <property type="entry name" value="Tetracyclin repressor-like, C-terminal domain"/>
    <property type="match status" value="1"/>
</dbReference>
<accession>A0A9X3BXJ4</accession>
<dbReference type="PROSITE" id="PS01081">
    <property type="entry name" value="HTH_TETR_1"/>
    <property type="match status" value="1"/>
</dbReference>
<comment type="caution">
    <text evidence="4">The sequence shown here is derived from an EMBL/GenBank/DDBJ whole genome shotgun (WGS) entry which is preliminary data.</text>
</comment>
<dbReference type="PANTHER" id="PTHR30055:SF148">
    <property type="entry name" value="TETR-FAMILY TRANSCRIPTIONAL REGULATOR"/>
    <property type="match status" value="1"/>
</dbReference>
<evidence type="ECO:0000256" key="2">
    <source>
        <dbReference type="PROSITE-ProRule" id="PRU00335"/>
    </source>
</evidence>
<dbReference type="Gene3D" id="1.10.357.10">
    <property type="entry name" value="Tetracycline Repressor, domain 2"/>
    <property type="match status" value="1"/>
</dbReference>
<organism evidence="4 5">
    <name type="scientific">[Mycobacterium] manitobense</name>
    <dbReference type="NCBI Taxonomy" id="190147"/>
    <lineage>
        <taxon>Bacteria</taxon>
        <taxon>Bacillati</taxon>
        <taxon>Actinomycetota</taxon>
        <taxon>Actinomycetes</taxon>
        <taxon>Mycobacteriales</taxon>
        <taxon>Mycobacteriaceae</taxon>
        <taxon>Mycolicibacterium</taxon>
    </lineage>
</organism>
<dbReference type="InterPro" id="IPR050109">
    <property type="entry name" value="HTH-type_TetR-like_transc_reg"/>
</dbReference>
<evidence type="ECO:0000313" key="5">
    <source>
        <dbReference type="Proteomes" id="UP001140293"/>
    </source>
</evidence>
<keyword evidence="1 2" id="KW-0238">DNA-binding</keyword>
<dbReference type="InterPro" id="IPR036271">
    <property type="entry name" value="Tet_transcr_reg_TetR-rel_C_sf"/>
</dbReference>
<dbReference type="InterPro" id="IPR009057">
    <property type="entry name" value="Homeodomain-like_sf"/>
</dbReference>
<dbReference type="InterPro" id="IPR001647">
    <property type="entry name" value="HTH_TetR"/>
</dbReference>
<dbReference type="GO" id="GO:0003700">
    <property type="term" value="F:DNA-binding transcription factor activity"/>
    <property type="evidence" value="ECO:0007669"/>
    <property type="project" value="TreeGrafter"/>
</dbReference>
<dbReference type="Proteomes" id="UP001140293">
    <property type="component" value="Unassembled WGS sequence"/>
</dbReference>
<dbReference type="RefSeq" id="WP_264014877.1">
    <property type="nucleotide sequence ID" value="NZ_JACKSJ010000195.1"/>
</dbReference>
<dbReference type="PANTHER" id="PTHR30055">
    <property type="entry name" value="HTH-TYPE TRANSCRIPTIONAL REGULATOR RUTR"/>
    <property type="match status" value="1"/>
</dbReference>
<evidence type="ECO:0000313" key="4">
    <source>
        <dbReference type="EMBL" id="MCV7172696.1"/>
    </source>
</evidence>
<dbReference type="EMBL" id="JACKSJ010000195">
    <property type="protein sequence ID" value="MCV7172696.1"/>
    <property type="molecule type" value="Genomic_DNA"/>
</dbReference>